<organism evidence="3 4">
    <name type="scientific">Gossypium arboreum</name>
    <name type="common">Tree cotton</name>
    <name type="synonym">Gossypium nanking</name>
    <dbReference type="NCBI Taxonomy" id="29729"/>
    <lineage>
        <taxon>Eukaryota</taxon>
        <taxon>Viridiplantae</taxon>
        <taxon>Streptophyta</taxon>
        <taxon>Embryophyta</taxon>
        <taxon>Tracheophyta</taxon>
        <taxon>Spermatophyta</taxon>
        <taxon>Magnoliopsida</taxon>
        <taxon>eudicotyledons</taxon>
        <taxon>Gunneridae</taxon>
        <taxon>Pentapetalae</taxon>
        <taxon>rosids</taxon>
        <taxon>malvids</taxon>
        <taxon>Malvales</taxon>
        <taxon>Malvaceae</taxon>
        <taxon>Malvoideae</taxon>
        <taxon>Gossypium</taxon>
    </lineage>
</organism>
<keyword evidence="2" id="KW-0812">Transmembrane</keyword>
<proteinExistence type="predicted"/>
<dbReference type="Proteomes" id="UP000032142">
    <property type="component" value="Unassembled WGS sequence"/>
</dbReference>
<feature type="region of interest" description="Disordered" evidence="1">
    <location>
        <begin position="1"/>
        <end position="31"/>
    </location>
</feature>
<sequence>MTTPTGTTTGTPTTTGSSTGTPSTVFGGAGTTLGPTGTTATGFNDQSNAVGLFIKNINFFFTFAIMTLCIVGLSWI</sequence>
<reference evidence="4" key="1">
    <citation type="submission" date="2014-09" db="EMBL/GenBank/DDBJ databases">
        <authorList>
            <person name="Mudge J."/>
            <person name="Ramaraj T."/>
            <person name="Lindquist I.E."/>
            <person name="Bharti A.K."/>
            <person name="Sundararajan A."/>
            <person name="Cameron C.T."/>
            <person name="Woodward J.E."/>
            <person name="May G.D."/>
            <person name="Brubaker C."/>
            <person name="Broadhvest J."/>
            <person name="Wilkins T.A."/>
        </authorList>
    </citation>
    <scope>NUCLEOTIDE SEQUENCE</scope>
    <source>
        <strain evidence="4">cv. AKA8401</strain>
    </source>
</reference>
<evidence type="ECO:0000256" key="2">
    <source>
        <dbReference type="SAM" id="Phobius"/>
    </source>
</evidence>
<keyword evidence="2" id="KW-0472">Membrane</keyword>
<feature type="transmembrane region" description="Helical" evidence="2">
    <location>
        <begin position="57"/>
        <end position="75"/>
    </location>
</feature>
<keyword evidence="2" id="KW-1133">Transmembrane helix</keyword>
<evidence type="ECO:0000256" key="1">
    <source>
        <dbReference type="SAM" id="MobiDB-lite"/>
    </source>
</evidence>
<protein>
    <submittedName>
        <fullName evidence="3">Uncharacterized protein</fullName>
    </submittedName>
</protein>
<accession>A0A0B0PQB9</accession>
<feature type="compositionally biased region" description="Low complexity" evidence="1">
    <location>
        <begin position="1"/>
        <end position="24"/>
    </location>
</feature>
<gene>
    <name evidence="3" type="ORF">F383_32282</name>
</gene>
<keyword evidence="4" id="KW-1185">Reference proteome</keyword>
<dbReference type="EMBL" id="KN433033">
    <property type="protein sequence ID" value="KHG25601.1"/>
    <property type="molecule type" value="Genomic_DNA"/>
</dbReference>
<evidence type="ECO:0000313" key="4">
    <source>
        <dbReference type="Proteomes" id="UP000032142"/>
    </source>
</evidence>
<evidence type="ECO:0000313" key="3">
    <source>
        <dbReference type="EMBL" id="KHG25601.1"/>
    </source>
</evidence>
<dbReference type="AlphaFoldDB" id="A0A0B0PQB9"/>
<name>A0A0B0PQB9_GOSAR</name>